<dbReference type="FunFam" id="1.20.1250.20:FF:000318">
    <property type="entry name" value="MFS multidrug transporter, putative"/>
    <property type="match status" value="1"/>
</dbReference>
<dbReference type="InterPro" id="IPR036259">
    <property type="entry name" value="MFS_trans_sf"/>
</dbReference>
<evidence type="ECO:0000256" key="4">
    <source>
        <dbReference type="ARBA" id="ARBA00023136"/>
    </source>
</evidence>
<evidence type="ECO:0000313" key="9">
    <source>
        <dbReference type="Proteomes" id="UP000469558"/>
    </source>
</evidence>
<dbReference type="GO" id="GO:0005886">
    <property type="term" value="C:plasma membrane"/>
    <property type="evidence" value="ECO:0007669"/>
    <property type="project" value="TreeGrafter"/>
</dbReference>
<feature type="transmembrane region" description="Helical" evidence="6">
    <location>
        <begin position="314"/>
        <end position="337"/>
    </location>
</feature>
<evidence type="ECO:0000259" key="7">
    <source>
        <dbReference type="PROSITE" id="PS50850"/>
    </source>
</evidence>
<feature type="domain" description="Major facilitator superfamily (MFS) profile" evidence="7">
    <location>
        <begin position="93"/>
        <end position="521"/>
    </location>
</feature>
<dbReference type="InterPro" id="IPR011701">
    <property type="entry name" value="MFS"/>
</dbReference>
<feature type="transmembrane region" description="Helical" evidence="6">
    <location>
        <begin position="463"/>
        <end position="485"/>
    </location>
</feature>
<evidence type="ECO:0000256" key="5">
    <source>
        <dbReference type="SAM" id="MobiDB-lite"/>
    </source>
</evidence>
<evidence type="ECO:0000256" key="1">
    <source>
        <dbReference type="ARBA" id="ARBA00004141"/>
    </source>
</evidence>
<keyword evidence="3 6" id="KW-1133">Transmembrane helix</keyword>
<feature type="transmembrane region" description="Helical" evidence="6">
    <location>
        <begin position="159"/>
        <end position="178"/>
    </location>
</feature>
<feature type="transmembrane region" description="Helical" evidence="6">
    <location>
        <begin position="357"/>
        <end position="376"/>
    </location>
</feature>
<keyword evidence="2 6" id="KW-0812">Transmembrane</keyword>
<evidence type="ECO:0000313" key="8">
    <source>
        <dbReference type="EMBL" id="TVY81245.1"/>
    </source>
</evidence>
<gene>
    <name evidence="8" type="primary">radE_4</name>
    <name evidence="8" type="ORF">LSUE1_G006810</name>
</gene>
<organism evidence="8 9">
    <name type="scientific">Lachnellula suecica</name>
    <dbReference type="NCBI Taxonomy" id="602035"/>
    <lineage>
        <taxon>Eukaryota</taxon>
        <taxon>Fungi</taxon>
        <taxon>Dikarya</taxon>
        <taxon>Ascomycota</taxon>
        <taxon>Pezizomycotina</taxon>
        <taxon>Leotiomycetes</taxon>
        <taxon>Helotiales</taxon>
        <taxon>Lachnaceae</taxon>
        <taxon>Lachnellula</taxon>
    </lineage>
</organism>
<dbReference type="GO" id="GO:0022857">
    <property type="term" value="F:transmembrane transporter activity"/>
    <property type="evidence" value="ECO:0007669"/>
    <property type="project" value="InterPro"/>
</dbReference>
<dbReference type="PROSITE" id="PS50850">
    <property type="entry name" value="MFS"/>
    <property type="match status" value="1"/>
</dbReference>
<keyword evidence="4 6" id="KW-0472">Membrane</keyword>
<accession>A0A8T9C6D1</accession>
<evidence type="ECO:0000256" key="6">
    <source>
        <dbReference type="SAM" id="Phobius"/>
    </source>
</evidence>
<feature type="region of interest" description="Disordered" evidence="5">
    <location>
        <begin position="1"/>
        <end position="29"/>
    </location>
</feature>
<dbReference type="PANTHER" id="PTHR23502">
    <property type="entry name" value="MAJOR FACILITATOR SUPERFAMILY"/>
    <property type="match status" value="1"/>
</dbReference>
<comment type="subcellular location">
    <subcellularLocation>
        <location evidence="1">Membrane</location>
        <topology evidence="1">Multi-pass membrane protein</topology>
    </subcellularLocation>
</comment>
<sequence>MESKPTQQEVEGRYVGRDSANTSENEAANEHMVAEKDHAIMDNSHLESGIGGDLSPQHRDYLMARHGTVDLTPLPTMDPADPLNWPAWKKNINLFLVAFHAMMTTFIAASVIPAFELFSIDFGVSLTQASYITSVQILILGISPIFWKPISNRFGRRPIWLISTFLSMVCNIGCAESNSYPAQIVTRILVAFFISPAIAISSAVVTETFFARERAQKMGIWTLMVTLGPPSGPFIMGFVAYHTNGWQWIYWILAMVNGAQFILYFFFSPETLYVRNSTGPKNTSLSPFRRQYLNFGKLGPYPITWRDFWTPITLFAYPNILLPTIAYSLIFGFSSVLLTVEIPQLFTPKFGFNAQQIGLQFLGMIIGSVLGEQLGGRGSDWFMRRKAAQLGRSRTVAPEYRIWVSYPGFALVLCGLVVFCVQLNKLTTYNVTPIIGIGISAFGNQMITTVLVTYAVDCHHEHAASIGVFINLVRSTWGFIGPFFFPDMFTNLGLDGTAGLMVGILIVFAILPIVFIQWKGAAIRIKRADNELDQVNTITR</sequence>
<dbReference type="Gene3D" id="1.20.1250.20">
    <property type="entry name" value="MFS general substrate transporter like domains"/>
    <property type="match status" value="1"/>
</dbReference>
<dbReference type="EMBL" id="QGMK01000515">
    <property type="protein sequence ID" value="TVY81245.1"/>
    <property type="molecule type" value="Genomic_DNA"/>
</dbReference>
<feature type="transmembrane region" description="Helical" evidence="6">
    <location>
        <begin position="127"/>
        <end position="147"/>
    </location>
</feature>
<reference evidence="8 9" key="1">
    <citation type="submission" date="2018-05" db="EMBL/GenBank/DDBJ databases">
        <title>Genome sequencing and assembly of the regulated plant pathogen Lachnellula willkommii and related sister species for the development of diagnostic species identification markers.</title>
        <authorList>
            <person name="Giroux E."/>
            <person name="Bilodeau G."/>
        </authorList>
    </citation>
    <scope>NUCLEOTIDE SEQUENCE [LARGE SCALE GENOMIC DNA]</scope>
    <source>
        <strain evidence="8 9">CBS 268.59</strain>
    </source>
</reference>
<evidence type="ECO:0000256" key="3">
    <source>
        <dbReference type="ARBA" id="ARBA00022989"/>
    </source>
</evidence>
<evidence type="ECO:0000256" key="2">
    <source>
        <dbReference type="ARBA" id="ARBA00022692"/>
    </source>
</evidence>
<name>A0A8T9C6D1_9HELO</name>
<feature type="transmembrane region" description="Helical" evidence="6">
    <location>
        <begin position="218"/>
        <end position="242"/>
    </location>
</feature>
<feature type="transmembrane region" description="Helical" evidence="6">
    <location>
        <begin position="497"/>
        <end position="518"/>
    </location>
</feature>
<dbReference type="Proteomes" id="UP000469558">
    <property type="component" value="Unassembled WGS sequence"/>
</dbReference>
<feature type="transmembrane region" description="Helical" evidence="6">
    <location>
        <begin position="402"/>
        <end position="422"/>
    </location>
</feature>
<feature type="transmembrane region" description="Helical" evidence="6">
    <location>
        <begin position="434"/>
        <end position="456"/>
    </location>
</feature>
<proteinExistence type="predicted"/>
<feature type="transmembrane region" description="Helical" evidence="6">
    <location>
        <begin position="184"/>
        <end position="206"/>
    </location>
</feature>
<dbReference type="Pfam" id="PF07690">
    <property type="entry name" value="MFS_1"/>
    <property type="match status" value="1"/>
</dbReference>
<feature type="transmembrane region" description="Helical" evidence="6">
    <location>
        <begin position="248"/>
        <end position="267"/>
    </location>
</feature>
<protein>
    <submittedName>
        <fullName evidence="8">Efflux pump radE</fullName>
    </submittedName>
</protein>
<comment type="caution">
    <text evidence="8">The sequence shown here is derived from an EMBL/GenBank/DDBJ whole genome shotgun (WGS) entry which is preliminary data.</text>
</comment>
<feature type="transmembrane region" description="Helical" evidence="6">
    <location>
        <begin position="94"/>
        <end position="115"/>
    </location>
</feature>
<dbReference type="AlphaFoldDB" id="A0A8T9C6D1"/>
<dbReference type="SUPFAM" id="SSF103473">
    <property type="entry name" value="MFS general substrate transporter"/>
    <property type="match status" value="1"/>
</dbReference>
<dbReference type="PANTHER" id="PTHR23502:SF2">
    <property type="entry name" value="TRANSPORTER, PUTATIVE (AFU_ORTHOLOGUE AFUA_2G08910)-RELATED"/>
    <property type="match status" value="1"/>
</dbReference>
<keyword evidence="9" id="KW-1185">Reference proteome</keyword>
<dbReference type="InterPro" id="IPR020846">
    <property type="entry name" value="MFS_dom"/>
</dbReference>
<dbReference type="OrthoDB" id="2585655at2759"/>